<dbReference type="PRINTS" id="PR00792">
    <property type="entry name" value="PEPSIN"/>
</dbReference>
<dbReference type="InterPro" id="IPR021109">
    <property type="entry name" value="Peptidase_aspartic_dom_sf"/>
</dbReference>
<dbReference type="GO" id="GO:0004190">
    <property type="term" value="F:aspartic-type endopeptidase activity"/>
    <property type="evidence" value="ECO:0007669"/>
    <property type="project" value="InterPro"/>
</dbReference>
<dbReference type="InterPro" id="IPR033121">
    <property type="entry name" value="PEPTIDASE_A1"/>
</dbReference>
<dbReference type="GO" id="GO:0006508">
    <property type="term" value="P:proteolysis"/>
    <property type="evidence" value="ECO:0007669"/>
    <property type="project" value="InterPro"/>
</dbReference>
<feature type="signal peptide" evidence="3">
    <location>
        <begin position="1"/>
        <end position="24"/>
    </location>
</feature>
<dbReference type="InterPro" id="IPR034164">
    <property type="entry name" value="Pepsin-like_dom"/>
</dbReference>
<dbReference type="PROSITE" id="PS51767">
    <property type="entry name" value="PEPTIDASE_A1"/>
    <property type="match status" value="1"/>
</dbReference>
<feature type="active site" evidence="2">
    <location>
        <position position="267"/>
    </location>
</feature>
<feature type="chain" id="PRO_5042023113" evidence="3">
    <location>
        <begin position="25"/>
        <end position="407"/>
    </location>
</feature>
<dbReference type="SUPFAM" id="SSF50630">
    <property type="entry name" value="Acid proteases"/>
    <property type="match status" value="1"/>
</dbReference>
<comment type="caution">
    <text evidence="5">The sequence shown here is derived from an EMBL/GenBank/DDBJ whole genome shotgun (WGS) entry which is preliminary data.</text>
</comment>
<keyword evidence="3" id="KW-0732">Signal</keyword>
<evidence type="ECO:0000256" key="3">
    <source>
        <dbReference type="SAM" id="SignalP"/>
    </source>
</evidence>
<evidence type="ECO:0000313" key="5">
    <source>
        <dbReference type="EMBL" id="KAJ7756891.1"/>
    </source>
</evidence>
<dbReference type="PANTHER" id="PTHR47966:SF51">
    <property type="entry name" value="BETA-SITE APP-CLEAVING ENZYME, ISOFORM A-RELATED"/>
    <property type="match status" value="1"/>
</dbReference>
<dbReference type="Gene3D" id="2.40.70.10">
    <property type="entry name" value="Acid Proteases"/>
    <property type="match status" value="2"/>
</dbReference>
<protein>
    <submittedName>
        <fullName evidence="5">Aspartic peptidase domain-containing protein</fullName>
    </submittedName>
</protein>
<gene>
    <name evidence="5" type="ORF">DFH07DRAFT_903725</name>
</gene>
<feature type="domain" description="Peptidase A1" evidence="4">
    <location>
        <begin position="50"/>
        <end position="377"/>
    </location>
</feature>
<comment type="similarity">
    <text evidence="1">Belongs to the peptidase A1 family.</text>
</comment>
<dbReference type="AlphaFoldDB" id="A0AAD7NE67"/>
<evidence type="ECO:0000256" key="2">
    <source>
        <dbReference type="PIRSR" id="PIRSR601461-1"/>
    </source>
</evidence>
<name>A0AAD7NE67_9AGAR</name>
<reference evidence="5" key="1">
    <citation type="submission" date="2023-03" db="EMBL/GenBank/DDBJ databases">
        <title>Massive genome expansion in bonnet fungi (Mycena s.s.) driven by repeated elements and novel gene families across ecological guilds.</title>
        <authorList>
            <consortium name="Lawrence Berkeley National Laboratory"/>
            <person name="Harder C.B."/>
            <person name="Miyauchi S."/>
            <person name="Viragh M."/>
            <person name="Kuo A."/>
            <person name="Thoen E."/>
            <person name="Andreopoulos B."/>
            <person name="Lu D."/>
            <person name="Skrede I."/>
            <person name="Drula E."/>
            <person name="Henrissat B."/>
            <person name="Morin E."/>
            <person name="Kohler A."/>
            <person name="Barry K."/>
            <person name="LaButti K."/>
            <person name="Morin E."/>
            <person name="Salamov A."/>
            <person name="Lipzen A."/>
            <person name="Mereny Z."/>
            <person name="Hegedus B."/>
            <person name="Baldrian P."/>
            <person name="Stursova M."/>
            <person name="Weitz H."/>
            <person name="Taylor A."/>
            <person name="Grigoriev I.V."/>
            <person name="Nagy L.G."/>
            <person name="Martin F."/>
            <person name="Kauserud H."/>
        </authorList>
    </citation>
    <scope>NUCLEOTIDE SEQUENCE</scope>
    <source>
        <strain evidence="5">CBHHK188m</strain>
    </source>
</reference>
<evidence type="ECO:0000313" key="6">
    <source>
        <dbReference type="Proteomes" id="UP001215280"/>
    </source>
</evidence>
<organism evidence="5 6">
    <name type="scientific">Mycena maculata</name>
    <dbReference type="NCBI Taxonomy" id="230809"/>
    <lineage>
        <taxon>Eukaryota</taxon>
        <taxon>Fungi</taxon>
        <taxon>Dikarya</taxon>
        <taxon>Basidiomycota</taxon>
        <taxon>Agaricomycotina</taxon>
        <taxon>Agaricomycetes</taxon>
        <taxon>Agaricomycetidae</taxon>
        <taxon>Agaricales</taxon>
        <taxon>Marasmiineae</taxon>
        <taxon>Mycenaceae</taxon>
        <taxon>Mycena</taxon>
    </lineage>
</organism>
<evidence type="ECO:0000256" key="1">
    <source>
        <dbReference type="ARBA" id="ARBA00007447"/>
    </source>
</evidence>
<accession>A0AAD7NE67</accession>
<dbReference type="PANTHER" id="PTHR47966">
    <property type="entry name" value="BETA-SITE APP-CLEAVING ENZYME, ISOFORM A-RELATED"/>
    <property type="match status" value="1"/>
</dbReference>
<dbReference type="EMBL" id="JARJLG010000060">
    <property type="protein sequence ID" value="KAJ7756891.1"/>
    <property type="molecule type" value="Genomic_DNA"/>
</dbReference>
<dbReference type="Pfam" id="PF00026">
    <property type="entry name" value="Asp"/>
    <property type="match status" value="1"/>
</dbReference>
<dbReference type="Proteomes" id="UP001215280">
    <property type="component" value="Unassembled WGS sequence"/>
</dbReference>
<evidence type="ECO:0000259" key="4">
    <source>
        <dbReference type="PROSITE" id="PS51767"/>
    </source>
</evidence>
<sequence>MLCCRPPRLQPVLAGLALAGAVAAEQAGFSLPITRVLAQKPPGLLRLGQTVNTIPLTSSHDYGECFSFCFDTGSADLWVVSDCHDEDCINVPQYVPSDSPTLTQTETPFKLDYLSGDVDGVLAFDTVKMGEYQVLNQIFGMVYQTSQLGLTSTATSGILGFCFPATAAIPGNAGATLLENVLSPFDPPNRFFAFSLSRDPDANASFSIGTLIPECDPALLVRSLVVRTGADYDYWKLPFWGMTVNGQPFQISSSRVPGAHTPIAVCDSGTTLLLGPTADVDAIYALFGSAARNDPTNGYQLRCTFGPLISVVLGDDPTEYPLHPLDIAWGEGADDGWCTGGIQANDNVNSGDWLFGDVFLRNVCIVHYTDPPAIALCNRTDPDAALAEFRAERGPDILPRTLNFLKS</sequence>
<feature type="active site" evidence="2">
    <location>
        <position position="71"/>
    </location>
</feature>
<dbReference type="InterPro" id="IPR001461">
    <property type="entry name" value="Aspartic_peptidase_A1"/>
</dbReference>
<proteinExistence type="inferred from homology"/>
<dbReference type="CDD" id="cd05471">
    <property type="entry name" value="pepsin_like"/>
    <property type="match status" value="1"/>
</dbReference>
<keyword evidence="6" id="KW-1185">Reference proteome</keyword>